<evidence type="ECO:0000259" key="7">
    <source>
        <dbReference type="Pfam" id="PF04542"/>
    </source>
</evidence>
<feature type="domain" description="RNA polymerase sigma-70 region 2" evidence="7">
    <location>
        <begin position="123"/>
        <end position="185"/>
    </location>
</feature>
<dbReference type="Pfam" id="PF08281">
    <property type="entry name" value="Sigma70_r4_2"/>
    <property type="match status" value="1"/>
</dbReference>
<sequence length="304" mass="34052">MGANRKGEYAAAVTTFGARSAIVEAMDNVMWKPVADAPASPHTISNVPGTAAAPVRRACLLTDASKRHDADISVKPQSTSSAKCFAASSIVGNCRKHHPPRCEKRSHEAELRVRFERDVVPLQERLYRRALRMSRHHADAQDLVQDTMVKAYASFHSFEPDTNLNAWLYRILTNAYISDYRKRQRQPTQYSMEHLTEQQLVNVGHREPKGLPSAEDEALATLPDNEIQAAVRAMPEQFRAVVYYADVENLPYKEIAEILGIPVGTVMSRASRGRRHLRRLLVGRGGEGIAAEHIRAKRVLLGRR</sequence>
<dbReference type="KEGG" id="mcoo:MCOO_01630"/>
<protein>
    <recommendedName>
        <fullName evidence="6">RNA polymerase sigma factor</fullName>
    </recommendedName>
</protein>
<evidence type="ECO:0000256" key="2">
    <source>
        <dbReference type="ARBA" id="ARBA00023015"/>
    </source>
</evidence>
<dbReference type="Gene3D" id="1.10.1740.10">
    <property type="match status" value="1"/>
</dbReference>
<keyword evidence="2 6" id="KW-0805">Transcription regulation</keyword>
<evidence type="ECO:0000256" key="4">
    <source>
        <dbReference type="ARBA" id="ARBA00023125"/>
    </source>
</evidence>
<dbReference type="Pfam" id="PF04542">
    <property type="entry name" value="Sigma70_r2"/>
    <property type="match status" value="1"/>
</dbReference>
<dbReference type="RefSeq" id="WP_276044948.1">
    <property type="nucleotide sequence ID" value="NZ_AP022569.1"/>
</dbReference>
<dbReference type="InterPro" id="IPR036388">
    <property type="entry name" value="WH-like_DNA-bd_sf"/>
</dbReference>
<dbReference type="InterPro" id="IPR013325">
    <property type="entry name" value="RNA_pol_sigma_r2"/>
</dbReference>
<accession>A0A7I7KRV6</accession>
<keyword evidence="10" id="KW-1185">Reference proteome</keyword>
<comment type="similarity">
    <text evidence="1 6">Belongs to the sigma-70 factor family. ECF subfamily.</text>
</comment>
<dbReference type="InterPro" id="IPR014284">
    <property type="entry name" value="RNA_pol_sigma-70_dom"/>
</dbReference>
<evidence type="ECO:0000259" key="8">
    <source>
        <dbReference type="Pfam" id="PF08281"/>
    </source>
</evidence>
<evidence type="ECO:0000256" key="3">
    <source>
        <dbReference type="ARBA" id="ARBA00023082"/>
    </source>
</evidence>
<dbReference type="InterPro" id="IPR039425">
    <property type="entry name" value="RNA_pol_sigma-70-like"/>
</dbReference>
<evidence type="ECO:0000256" key="6">
    <source>
        <dbReference type="RuleBase" id="RU000716"/>
    </source>
</evidence>
<evidence type="ECO:0000313" key="10">
    <source>
        <dbReference type="Proteomes" id="UP000465866"/>
    </source>
</evidence>
<dbReference type="SUPFAM" id="SSF88659">
    <property type="entry name" value="Sigma3 and sigma4 domains of RNA polymerase sigma factors"/>
    <property type="match status" value="1"/>
</dbReference>
<proteinExistence type="inferred from homology"/>
<name>A0A7I7KRV6_9MYCO</name>
<keyword evidence="5 6" id="KW-0804">Transcription</keyword>
<reference evidence="9 10" key="1">
    <citation type="journal article" date="2019" name="Emerg. Microbes Infect.">
        <title>Comprehensive subspecies identification of 175 nontuberculous mycobacteria species based on 7547 genomic profiles.</title>
        <authorList>
            <person name="Matsumoto Y."/>
            <person name="Kinjo T."/>
            <person name="Motooka D."/>
            <person name="Nabeya D."/>
            <person name="Jung N."/>
            <person name="Uechi K."/>
            <person name="Horii T."/>
            <person name="Iida T."/>
            <person name="Fujita J."/>
            <person name="Nakamura S."/>
        </authorList>
    </citation>
    <scope>NUCLEOTIDE SEQUENCE [LARGE SCALE GENOMIC DNA]</scope>
    <source>
        <strain evidence="9 10">JCM 12404</strain>
    </source>
</reference>
<keyword evidence="3 6" id="KW-0731">Sigma factor</keyword>
<dbReference type="InterPro" id="IPR013324">
    <property type="entry name" value="RNA_pol_sigma_r3/r4-like"/>
</dbReference>
<organism evidence="9 10">
    <name type="scientific">Mycobacterium cookii</name>
    <dbReference type="NCBI Taxonomy" id="1775"/>
    <lineage>
        <taxon>Bacteria</taxon>
        <taxon>Bacillati</taxon>
        <taxon>Actinomycetota</taxon>
        <taxon>Actinomycetes</taxon>
        <taxon>Mycobacteriales</taxon>
        <taxon>Mycobacteriaceae</taxon>
        <taxon>Mycobacterium</taxon>
    </lineage>
</organism>
<dbReference type="PROSITE" id="PS01063">
    <property type="entry name" value="SIGMA70_ECF"/>
    <property type="match status" value="1"/>
</dbReference>
<evidence type="ECO:0000256" key="1">
    <source>
        <dbReference type="ARBA" id="ARBA00010641"/>
    </source>
</evidence>
<dbReference type="PANTHER" id="PTHR43133:SF59">
    <property type="entry name" value="ECF RNA POLYMERASE SIGMA FACTOR SIGR"/>
    <property type="match status" value="1"/>
</dbReference>
<keyword evidence="4 6" id="KW-0238">DNA-binding</keyword>
<dbReference type="NCBIfam" id="TIGR02937">
    <property type="entry name" value="sigma70-ECF"/>
    <property type="match status" value="1"/>
</dbReference>
<dbReference type="AlphaFoldDB" id="A0A7I7KRV6"/>
<dbReference type="Proteomes" id="UP000465866">
    <property type="component" value="Chromosome"/>
</dbReference>
<dbReference type="InterPro" id="IPR000838">
    <property type="entry name" value="RNA_pol_sigma70_ECF_CS"/>
</dbReference>
<dbReference type="GO" id="GO:0016987">
    <property type="term" value="F:sigma factor activity"/>
    <property type="evidence" value="ECO:0007669"/>
    <property type="project" value="UniProtKB-KW"/>
</dbReference>
<dbReference type="InterPro" id="IPR007627">
    <property type="entry name" value="RNA_pol_sigma70_r2"/>
</dbReference>
<dbReference type="Gene3D" id="1.10.10.10">
    <property type="entry name" value="Winged helix-like DNA-binding domain superfamily/Winged helix DNA-binding domain"/>
    <property type="match status" value="1"/>
</dbReference>
<dbReference type="GO" id="GO:0003677">
    <property type="term" value="F:DNA binding"/>
    <property type="evidence" value="ECO:0007669"/>
    <property type="project" value="UniProtKB-KW"/>
</dbReference>
<dbReference type="SUPFAM" id="SSF88946">
    <property type="entry name" value="Sigma2 domain of RNA polymerase sigma factors"/>
    <property type="match status" value="1"/>
</dbReference>
<dbReference type="InterPro" id="IPR013249">
    <property type="entry name" value="RNA_pol_sigma70_r4_t2"/>
</dbReference>
<evidence type="ECO:0000256" key="5">
    <source>
        <dbReference type="ARBA" id="ARBA00023163"/>
    </source>
</evidence>
<dbReference type="CDD" id="cd06171">
    <property type="entry name" value="Sigma70_r4"/>
    <property type="match status" value="1"/>
</dbReference>
<dbReference type="EMBL" id="AP022569">
    <property type="protein sequence ID" value="BBX44148.1"/>
    <property type="molecule type" value="Genomic_DNA"/>
</dbReference>
<evidence type="ECO:0000313" key="9">
    <source>
        <dbReference type="EMBL" id="BBX44148.1"/>
    </source>
</evidence>
<feature type="domain" description="RNA polymerase sigma factor 70 region 4 type 2" evidence="8">
    <location>
        <begin position="225"/>
        <end position="277"/>
    </location>
</feature>
<gene>
    <name evidence="9" type="ORF">MCOO_01630</name>
</gene>
<dbReference type="GO" id="GO:0006950">
    <property type="term" value="P:response to stress"/>
    <property type="evidence" value="ECO:0007669"/>
    <property type="project" value="UniProtKB-ARBA"/>
</dbReference>
<dbReference type="PANTHER" id="PTHR43133">
    <property type="entry name" value="RNA POLYMERASE ECF-TYPE SIGMA FACTO"/>
    <property type="match status" value="1"/>
</dbReference>
<dbReference type="GO" id="GO:0006352">
    <property type="term" value="P:DNA-templated transcription initiation"/>
    <property type="evidence" value="ECO:0007669"/>
    <property type="project" value="InterPro"/>
</dbReference>